<dbReference type="Proteomes" id="UP001168540">
    <property type="component" value="Unassembled WGS sequence"/>
</dbReference>
<name>A0ABT7XRI0_9NEIS</name>
<keyword evidence="2" id="KW-1185">Reference proteome</keyword>
<protein>
    <submittedName>
        <fullName evidence="1">Sarcosine oxidase subunit gamma family protein</fullName>
    </submittedName>
</protein>
<dbReference type="SUPFAM" id="SSF103025">
    <property type="entry name" value="Folate-binding domain"/>
    <property type="match status" value="1"/>
</dbReference>
<dbReference type="InterPro" id="IPR027266">
    <property type="entry name" value="TrmE/GcvT-like"/>
</dbReference>
<evidence type="ECO:0000313" key="2">
    <source>
        <dbReference type="Proteomes" id="UP001168540"/>
    </source>
</evidence>
<reference evidence="1" key="1">
    <citation type="submission" date="2023-06" db="EMBL/GenBank/DDBJ databases">
        <authorList>
            <person name="Zhang S."/>
        </authorList>
    </citation>
    <scope>NUCLEOTIDE SEQUENCE</scope>
    <source>
        <strain evidence="1">SG2303</strain>
    </source>
</reference>
<gene>
    <name evidence="1" type="ORF">QU481_16050</name>
</gene>
<dbReference type="RefSeq" id="WP_289831042.1">
    <property type="nucleotide sequence ID" value="NZ_JAUEDK010000032.1"/>
</dbReference>
<organism evidence="1 2">
    <name type="scientific">Crenobacter oryzisoli</name>
    <dbReference type="NCBI Taxonomy" id="3056844"/>
    <lineage>
        <taxon>Bacteria</taxon>
        <taxon>Pseudomonadati</taxon>
        <taxon>Pseudomonadota</taxon>
        <taxon>Betaproteobacteria</taxon>
        <taxon>Neisseriales</taxon>
        <taxon>Neisseriaceae</taxon>
        <taxon>Crenobacter</taxon>
    </lineage>
</organism>
<sequence length="197" mass="21864">MSNQLIQEAPLVGIESKLARVFVKAPTSFGLVERSFMTHVTLRGDPRSKTFVDVVERTLQLTLPAGQAMTHSPHGCSAVWMGPDEWLIESTEETGPELETALRNALAGEHHAVVDVSSGFTVFELTGPKVRDVLAKGCPLDLHPRVFPVGHSVQSHYFKAGITLLRIDEECYRLVVRRSFAEYCCLMLLDAADEFLR</sequence>
<dbReference type="Gene3D" id="3.30.1360.120">
    <property type="entry name" value="Probable tRNA modification gtpase trme, domain 1"/>
    <property type="match status" value="1"/>
</dbReference>
<dbReference type="InterPro" id="IPR007375">
    <property type="entry name" value="SoxG"/>
</dbReference>
<comment type="caution">
    <text evidence="1">The sequence shown here is derived from an EMBL/GenBank/DDBJ whole genome shotgun (WGS) entry which is preliminary data.</text>
</comment>
<accession>A0ABT7XRI0</accession>
<dbReference type="Gene3D" id="3.30.70.1520">
    <property type="entry name" value="Heterotetrameric sarcosine oxidase"/>
    <property type="match status" value="1"/>
</dbReference>
<proteinExistence type="predicted"/>
<dbReference type="Pfam" id="PF04268">
    <property type="entry name" value="SoxG"/>
    <property type="match status" value="1"/>
</dbReference>
<evidence type="ECO:0000313" key="1">
    <source>
        <dbReference type="EMBL" id="MDN0076387.1"/>
    </source>
</evidence>
<dbReference type="EMBL" id="JAUEDK010000032">
    <property type="protein sequence ID" value="MDN0076387.1"/>
    <property type="molecule type" value="Genomic_DNA"/>
</dbReference>